<dbReference type="SUPFAM" id="SSF52540">
    <property type="entry name" value="P-loop containing nucleoside triphosphate hydrolases"/>
    <property type="match status" value="1"/>
</dbReference>
<dbReference type="Pfam" id="PF05362">
    <property type="entry name" value="Lon_C"/>
    <property type="match status" value="1"/>
</dbReference>
<feature type="coiled-coil region" evidence="3">
    <location>
        <begin position="136"/>
        <end position="167"/>
    </location>
</feature>
<evidence type="ECO:0000256" key="3">
    <source>
        <dbReference type="SAM" id="Coils"/>
    </source>
</evidence>
<feature type="domain" description="Lon proteolytic" evidence="4">
    <location>
        <begin position="566"/>
        <end position="761"/>
    </location>
</feature>
<dbReference type="GO" id="GO:0004176">
    <property type="term" value="F:ATP-dependent peptidase activity"/>
    <property type="evidence" value="ECO:0007669"/>
    <property type="project" value="UniProtKB-UniRule"/>
</dbReference>
<gene>
    <name evidence="5" type="primary">lon_1</name>
    <name evidence="5" type="ORF">H0A61_01137</name>
</gene>
<feature type="active site" evidence="2">
    <location>
        <position position="699"/>
    </location>
</feature>
<dbReference type="InterPro" id="IPR008269">
    <property type="entry name" value="Lon_proteolytic"/>
</dbReference>
<dbReference type="PROSITE" id="PS00675">
    <property type="entry name" value="SIGMA54_INTERACT_1"/>
    <property type="match status" value="1"/>
</dbReference>
<keyword evidence="3" id="KW-0175">Coiled coil</keyword>
<dbReference type="Gene3D" id="3.30.230.10">
    <property type="match status" value="1"/>
</dbReference>
<keyword evidence="1 2" id="KW-0645">Protease</keyword>
<dbReference type="EMBL" id="CP059066">
    <property type="protein sequence ID" value="QSQ08792.1"/>
    <property type="molecule type" value="Genomic_DNA"/>
</dbReference>
<dbReference type="PROSITE" id="PS51786">
    <property type="entry name" value="LON_PROTEOLYTIC"/>
    <property type="match status" value="1"/>
</dbReference>
<evidence type="ECO:0000313" key="6">
    <source>
        <dbReference type="Proteomes" id="UP000662904"/>
    </source>
</evidence>
<evidence type="ECO:0000259" key="4">
    <source>
        <dbReference type="PROSITE" id="PS51786"/>
    </source>
</evidence>
<dbReference type="Proteomes" id="UP000662904">
    <property type="component" value="Chromosome"/>
</dbReference>
<dbReference type="GO" id="GO:0005524">
    <property type="term" value="F:ATP binding"/>
    <property type="evidence" value="ECO:0007669"/>
    <property type="project" value="InterPro"/>
</dbReference>
<keyword evidence="2 5" id="KW-0378">Hydrolase</keyword>
<dbReference type="InterPro" id="IPR014721">
    <property type="entry name" value="Ribsml_uS5_D2-typ_fold_subgr"/>
</dbReference>
<keyword evidence="6" id="KW-1185">Reference proteome</keyword>
<organism evidence="5 6">
    <name type="scientific">Koleobacter methoxysyntrophicus</name>
    <dbReference type="NCBI Taxonomy" id="2751313"/>
    <lineage>
        <taxon>Bacteria</taxon>
        <taxon>Bacillati</taxon>
        <taxon>Bacillota</taxon>
        <taxon>Clostridia</taxon>
        <taxon>Koleobacterales</taxon>
        <taxon>Koleobacteraceae</taxon>
        <taxon>Koleobacter</taxon>
    </lineage>
</organism>
<dbReference type="InterPro" id="IPR041699">
    <property type="entry name" value="AAA_32"/>
</dbReference>
<dbReference type="PANTHER" id="PTHR10046">
    <property type="entry name" value="ATP DEPENDENT LON PROTEASE FAMILY MEMBER"/>
    <property type="match status" value="1"/>
</dbReference>
<dbReference type="GO" id="GO:0030163">
    <property type="term" value="P:protein catabolic process"/>
    <property type="evidence" value="ECO:0007669"/>
    <property type="project" value="InterPro"/>
</dbReference>
<proteinExistence type="inferred from homology"/>
<comment type="catalytic activity">
    <reaction evidence="2">
        <text>Hydrolysis of proteins in presence of ATP.</text>
        <dbReference type="EC" id="3.4.21.53"/>
    </reaction>
</comment>
<keyword evidence="2" id="KW-0720">Serine protease</keyword>
<dbReference type="PRINTS" id="PR00830">
    <property type="entry name" value="ENDOLAPTASE"/>
</dbReference>
<dbReference type="Gene3D" id="3.40.50.300">
    <property type="entry name" value="P-loop containing nucleotide triphosphate hydrolases"/>
    <property type="match status" value="2"/>
</dbReference>
<dbReference type="InterPro" id="IPR027417">
    <property type="entry name" value="P-loop_NTPase"/>
</dbReference>
<dbReference type="InterPro" id="IPR046844">
    <property type="entry name" value="Lon-like_helical"/>
</dbReference>
<sequence>MTKYPREIPADELKQVCPPELFNFKTTEEIQPLQGIIGQERAVKAMEFGLNINNKGYNIYIAGQSGTGKTTYARTIVSKKAKEGKIPDDWCYIYNFHQPEKPLALRLPAGKGTAFVKDMENLIDELREDIPKAFDSEEYEKQKVSVMERYQEESNKLIEELEERALEEGFMLKRTGKGIITVPLIDGKPLEPGEYDNLPEETKKKINEKTRIIQSWMDEVMRKIKALEQQARGELADIEKKLGLAAVKPSIDHLKDKYRDFPEAVAYLEEVQKDIIKHISAFIGKDDKNSPFPFPLPVKDDSFFVRYKINLFVNNRDTEGAPVVWETNPTYYNLFGKIEGRSQFGAVTTDFTMIRSGSIHRANGGYLILQAEDVLKDPFAWDALKRTLENQEAVVENIGEQYRTMPTVTLKPQPIPINVKVILIGSPWVYQLLYNLDRDFRELFKIKAQFDTTMERNEENIKKYTAFISAVCTREGLLHFEAGAVSRVIEHSCRMAEEKGKLSTRFNEIVEVLYEASAWARADGSRYVTADHVEKAIVEKVARSNLVEEKVREMIERGHILVDTEGSVVGQVNGLSVYHLGDYAFGQPSRITARTFLGEKGVINIEREVELSGSIHDKGVLILSGFLGGQYASDKPLTLSASLCFEQNYGGVDGDSATCAELIALLSSISGIPVKQNLAITGSLNQRGEVQPIGGVNHKIEGFFKVCRAKGLTGDQGVVIPHQNVENLMLSGEVIEAVRDGKFHIYTAKTIDDCIELMTGVSAEEFHKKVNESLEGFARMAEEFSSIGRGEKGDKN</sequence>
<dbReference type="Pfam" id="PF13654">
    <property type="entry name" value="AAA_32"/>
    <property type="match status" value="1"/>
</dbReference>
<comment type="similarity">
    <text evidence="2">Belongs to the peptidase S16 family.</text>
</comment>
<evidence type="ECO:0000313" key="5">
    <source>
        <dbReference type="EMBL" id="QSQ08792.1"/>
    </source>
</evidence>
<dbReference type="SUPFAM" id="SSF54211">
    <property type="entry name" value="Ribosomal protein S5 domain 2-like"/>
    <property type="match status" value="1"/>
</dbReference>
<reference evidence="5" key="1">
    <citation type="submission" date="2020-07" db="EMBL/GenBank/DDBJ databases">
        <title>Koleobacter methoxysyntrophicus gen. nov., sp. nov., a novel anaerobic bacterium isolated from deep subsurface oil field and proposal of Koleobacterales ord. nov. in the phylum Firmicutes.</title>
        <authorList>
            <person name="Sakamoto S."/>
            <person name="Tamaki H."/>
        </authorList>
    </citation>
    <scope>NUCLEOTIDE SEQUENCE</scope>
    <source>
        <strain evidence="5">NRmbB1</strain>
    </source>
</reference>
<dbReference type="InterPro" id="IPR027065">
    <property type="entry name" value="Lon_Prtase"/>
</dbReference>
<feature type="active site" evidence="2">
    <location>
        <position position="656"/>
    </location>
</feature>
<dbReference type="InterPro" id="IPR025662">
    <property type="entry name" value="Sigma_54_int_dom_ATP-bd_1"/>
</dbReference>
<dbReference type="RefSeq" id="WP_206708995.1">
    <property type="nucleotide sequence ID" value="NZ_CP059066.1"/>
</dbReference>
<dbReference type="Gene3D" id="1.10.8.60">
    <property type="match status" value="1"/>
</dbReference>
<dbReference type="Pfam" id="PF20436">
    <property type="entry name" value="LonB_AAA-LID"/>
    <property type="match status" value="1"/>
</dbReference>
<evidence type="ECO:0000256" key="2">
    <source>
        <dbReference type="PROSITE-ProRule" id="PRU01122"/>
    </source>
</evidence>
<evidence type="ECO:0000256" key="1">
    <source>
        <dbReference type="ARBA" id="ARBA00022670"/>
    </source>
</evidence>
<dbReference type="InterPro" id="IPR020568">
    <property type="entry name" value="Ribosomal_Su5_D2-typ_SF"/>
</dbReference>
<dbReference type="AlphaFoldDB" id="A0A8A0RLL9"/>
<dbReference type="EC" id="3.4.21.53" evidence="2"/>
<accession>A0A8A0RLL9</accession>
<dbReference type="GO" id="GO:0004252">
    <property type="term" value="F:serine-type endopeptidase activity"/>
    <property type="evidence" value="ECO:0007669"/>
    <property type="project" value="UniProtKB-UniRule"/>
</dbReference>
<dbReference type="Pfam" id="PF20437">
    <property type="entry name" value="LonC_helical"/>
    <property type="match status" value="1"/>
</dbReference>
<name>A0A8A0RLL9_9FIRM</name>
<dbReference type="InterPro" id="IPR046843">
    <property type="entry name" value="LonB_AAA-LID"/>
</dbReference>
<dbReference type="GO" id="GO:0006508">
    <property type="term" value="P:proteolysis"/>
    <property type="evidence" value="ECO:0007669"/>
    <property type="project" value="UniProtKB-KW"/>
</dbReference>
<dbReference type="KEGG" id="kme:H0A61_01137"/>
<protein>
    <recommendedName>
        <fullName evidence="2">endopeptidase La</fullName>
        <ecNumber evidence="2">3.4.21.53</ecNumber>
    </recommendedName>
</protein>